<dbReference type="InterPro" id="IPR036505">
    <property type="entry name" value="Amidase/PGRP_sf"/>
</dbReference>
<sequence length="280" mass="30143">MKLVTRSQWGARAYRTPNGATPYSRPRRGVKLHYLGTPYTDRTHDRCDDYVRQLQAQHMDGNGWSDIGYSFLVCTHGYVYEGRGLKRRNSANGNTTLNEQDYAVCLLVGSSGLVKPTDDQLGGTRDAIEYCREEGPAGDWLGGHRDGYATACPGDAVYAWAQQGAPRPGGTAVEPKPAPATKPRVSVAHLRSAARQDPPAAQGHTTYKAEVLVVERALRAEGLLPADYVDGSFGSKTIGAYARWQRSPAGGGYTGADADGIPGKASLKLLAARRGFTVTD</sequence>
<comment type="similarity">
    <text evidence="1">Belongs to the N-acetylmuramoyl-L-alanine amidase 2 family.</text>
</comment>
<name>A0ABW9IWC4_STRGJ</name>
<protein>
    <submittedName>
        <fullName evidence="3">N-acetylmuramoyl-L-alanine amidase</fullName>
    </submittedName>
</protein>
<reference evidence="3 4" key="1">
    <citation type="submission" date="2024-12" db="EMBL/GenBank/DDBJ databases">
        <title>Forecasting of Potato common scab and diversities of Pathogenic streptomyces spp. in china.</title>
        <authorList>
            <person name="Handique U."/>
            <person name="Wu J."/>
        </authorList>
    </citation>
    <scope>NUCLEOTIDE SEQUENCE [LARGE SCALE GENOMIC DNA]</scope>
    <source>
        <strain evidence="3 4">ZRIMU1585</strain>
    </source>
</reference>
<keyword evidence="4" id="KW-1185">Reference proteome</keyword>
<dbReference type="PANTHER" id="PTHR11022:SF41">
    <property type="entry name" value="PEPTIDOGLYCAN-RECOGNITION PROTEIN LC-RELATED"/>
    <property type="match status" value="1"/>
</dbReference>
<dbReference type="InterPro" id="IPR006619">
    <property type="entry name" value="PGRP_domain_met/bac"/>
</dbReference>
<comment type="caution">
    <text evidence="3">The sequence shown here is derived from an EMBL/GenBank/DDBJ whole genome shotgun (WGS) entry which is preliminary data.</text>
</comment>
<evidence type="ECO:0000259" key="2">
    <source>
        <dbReference type="SMART" id="SM00701"/>
    </source>
</evidence>
<dbReference type="SUPFAM" id="SSF55846">
    <property type="entry name" value="N-acetylmuramoyl-L-alanine amidase-like"/>
    <property type="match status" value="1"/>
</dbReference>
<evidence type="ECO:0000313" key="3">
    <source>
        <dbReference type="EMBL" id="MFM9652750.1"/>
    </source>
</evidence>
<dbReference type="InterPro" id="IPR036366">
    <property type="entry name" value="PGBDSf"/>
</dbReference>
<proteinExistence type="inferred from homology"/>
<dbReference type="PANTHER" id="PTHR11022">
    <property type="entry name" value="PEPTIDOGLYCAN RECOGNITION PROTEIN"/>
    <property type="match status" value="1"/>
</dbReference>
<dbReference type="RefSeq" id="WP_409096858.1">
    <property type="nucleotide sequence ID" value="NZ_JBJVND010000044.1"/>
</dbReference>
<dbReference type="CDD" id="cd06583">
    <property type="entry name" value="PGRP"/>
    <property type="match status" value="1"/>
</dbReference>
<dbReference type="InterPro" id="IPR002502">
    <property type="entry name" value="Amidase_domain"/>
</dbReference>
<dbReference type="EMBL" id="JBJVNE010000032">
    <property type="protein sequence ID" value="MFM9652750.1"/>
    <property type="molecule type" value="Genomic_DNA"/>
</dbReference>
<accession>A0ABW9IWC4</accession>
<dbReference type="SMART" id="SM00701">
    <property type="entry name" value="PGRP"/>
    <property type="match status" value="1"/>
</dbReference>
<feature type="domain" description="Peptidoglycan recognition protein family" evidence="2">
    <location>
        <begin position="1"/>
        <end position="148"/>
    </location>
</feature>
<dbReference type="Gene3D" id="1.10.101.10">
    <property type="entry name" value="PGBD-like superfamily/PGBD"/>
    <property type="match status" value="1"/>
</dbReference>
<dbReference type="InterPro" id="IPR015510">
    <property type="entry name" value="PGRP"/>
</dbReference>
<organism evidence="3 4">
    <name type="scientific">Streptomyces galilaeus</name>
    <dbReference type="NCBI Taxonomy" id="33899"/>
    <lineage>
        <taxon>Bacteria</taxon>
        <taxon>Bacillati</taxon>
        <taxon>Actinomycetota</taxon>
        <taxon>Actinomycetes</taxon>
        <taxon>Kitasatosporales</taxon>
        <taxon>Streptomycetaceae</taxon>
        <taxon>Streptomyces</taxon>
    </lineage>
</organism>
<evidence type="ECO:0000256" key="1">
    <source>
        <dbReference type="ARBA" id="ARBA00007553"/>
    </source>
</evidence>
<dbReference type="Gene3D" id="3.40.80.10">
    <property type="entry name" value="Peptidoglycan recognition protein-like"/>
    <property type="match status" value="1"/>
</dbReference>
<dbReference type="Proteomes" id="UP001631993">
    <property type="component" value="Unassembled WGS sequence"/>
</dbReference>
<gene>
    <name evidence="3" type="ORF">ACKI1S_42455</name>
</gene>
<evidence type="ECO:0000313" key="4">
    <source>
        <dbReference type="Proteomes" id="UP001631993"/>
    </source>
</evidence>